<dbReference type="RefSeq" id="WP_068887849.1">
    <property type="nucleotide sequence ID" value="NZ_CBCRUU010000012.1"/>
</dbReference>
<proteinExistence type="predicted"/>
<organism evidence="2 3">
    <name type="scientific">Acinetobacter celticus</name>
    <dbReference type="NCBI Taxonomy" id="1891224"/>
    <lineage>
        <taxon>Bacteria</taxon>
        <taxon>Pseudomonadati</taxon>
        <taxon>Pseudomonadota</taxon>
        <taxon>Gammaproteobacteria</taxon>
        <taxon>Moraxellales</taxon>
        <taxon>Moraxellaceae</taxon>
        <taxon>Acinetobacter</taxon>
    </lineage>
</organism>
<dbReference type="InterPro" id="IPR036514">
    <property type="entry name" value="SGNH_hydro_sf"/>
</dbReference>
<keyword evidence="3" id="KW-1185">Reference proteome</keyword>
<evidence type="ECO:0000259" key="1">
    <source>
        <dbReference type="Pfam" id="PF13472"/>
    </source>
</evidence>
<dbReference type="AlphaFoldDB" id="A0A1C3CUW7"/>
<dbReference type="Pfam" id="PF13472">
    <property type="entry name" value="Lipase_GDSL_2"/>
    <property type="match status" value="1"/>
</dbReference>
<reference evidence="2 3" key="1">
    <citation type="submission" date="2016-07" db="EMBL/GenBank/DDBJ databases">
        <title>Acinetobacter sp. ANC 4603.</title>
        <authorList>
            <person name="Radolfova-Krizova L."/>
            <person name="Nemec A."/>
        </authorList>
    </citation>
    <scope>NUCLEOTIDE SEQUENCE [LARGE SCALE GENOMIC DNA]</scope>
    <source>
        <strain evidence="2 3">ANC 4603</strain>
    </source>
</reference>
<protein>
    <submittedName>
        <fullName evidence="2">Lipase</fullName>
    </submittedName>
</protein>
<comment type="caution">
    <text evidence="2">The sequence shown here is derived from an EMBL/GenBank/DDBJ whole genome shotgun (WGS) entry which is preliminary data.</text>
</comment>
<dbReference type="SUPFAM" id="SSF52266">
    <property type="entry name" value="SGNH hydrolase"/>
    <property type="match status" value="1"/>
</dbReference>
<dbReference type="InterPro" id="IPR013830">
    <property type="entry name" value="SGNH_hydro"/>
</dbReference>
<dbReference type="Gene3D" id="3.40.50.1110">
    <property type="entry name" value="SGNH hydrolase"/>
    <property type="match status" value="1"/>
</dbReference>
<dbReference type="Proteomes" id="UP000186553">
    <property type="component" value="Unassembled WGS sequence"/>
</dbReference>
<evidence type="ECO:0000313" key="2">
    <source>
        <dbReference type="EMBL" id="ODA12575.1"/>
    </source>
</evidence>
<evidence type="ECO:0000313" key="3">
    <source>
        <dbReference type="Proteomes" id="UP000186553"/>
    </source>
</evidence>
<accession>A0A1C3CUW7</accession>
<name>A0A1C3CUW7_9GAMM</name>
<dbReference type="STRING" id="1891224.BBP83_08375"/>
<dbReference type="GO" id="GO:0016788">
    <property type="term" value="F:hydrolase activity, acting on ester bonds"/>
    <property type="evidence" value="ECO:0007669"/>
    <property type="project" value="UniProtKB-ARBA"/>
</dbReference>
<dbReference type="EMBL" id="MBDL01000010">
    <property type="protein sequence ID" value="ODA12575.1"/>
    <property type="molecule type" value="Genomic_DNA"/>
</dbReference>
<gene>
    <name evidence="2" type="ORF">BBP83_08375</name>
</gene>
<dbReference type="OrthoDB" id="9804395at2"/>
<feature type="domain" description="SGNH hydrolase-type esterase" evidence="1">
    <location>
        <begin position="51"/>
        <end position="223"/>
    </location>
</feature>
<dbReference type="CDD" id="cd01836">
    <property type="entry name" value="FeeA_FeeB_like"/>
    <property type="match status" value="1"/>
</dbReference>
<sequence>MFLKIATFVLIPSLIIQGRQVKKNTPRLPEPEGIREGQTGQGPVLSILIAGDSAAAGVGVATQDDALLGALIKELQMDYALQWKLHARSGDGTVQIINNLHTLEDCPYDVVLTSVGVNDVTQLMSAQQWVKKQNQLYALIHQKFTPKMVIATGVPPMHLFPALPNPLRWLFGQYAMQMNIKLAKLVQQQSNMQWIKYNIKRYQALNLDMAEDGFHPSKAVYQLWAKEVADKIRQSF</sequence>